<dbReference type="Proteomes" id="UP001150941">
    <property type="component" value="Unassembled WGS sequence"/>
</dbReference>
<dbReference type="RefSeq" id="XP_058333885.1">
    <property type="nucleotide sequence ID" value="XM_058470744.1"/>
</dbReference>
<dbReference type="AlphaFoldDB" id="A0A9W9PGT8"/>
<proteinExistence type="predicted"/>
<protein>
    <submittedName>
        <fullName evidence="1">Uncharacterized protein</fullName>
    </submittedName>
</protein>
<evidence type="ECO:0000313" key="1">
    <source>
        <dbReference type="EMBL" id="KAJ5246464.1"/>
    </source>
</evidence>
<sequence>MGAIRPTSATEYDSIAPFQGLRGVASSPMIGPTPGTVFQVHRQSSTATTDAHEMCLVDAGAKGDSTDLRHPAVANK</sequence>
<reference evidence="1" key="1">
    <citation type="submission" date="2022-11" db="EMBL/GenBank/DDBJ databases">
        <authorList>
            <person name="Petersen C."/>
        </authorList>
    </citation>
    <scope>NUCLEOTIDE SEQUENCE</scope>
    <source>
        <strain evidence="1">IBT 19713</strain>
    </source>
</reference>
<keyword evidence="2" id="KW-1185">Reference proteome</keyword>
<dbReference type="GeneID" id="83198047"/>
<comment type="caution">
    <text evidence="1">The sequence shown here is derived from an EMBL/GenBank/DDBJ whole genome shotgun (WGS) entry which is preliminary data.</text>
</comment>
<evidence type="ECO:0000313" key="2">
    <source>
        <dbReference type="Proteomes" id="UP001150941"/>
    </source>
</evidence>
<reference evidence="1" key="2">
    <citation type="journal article" date="2023" name="IMA Fungus">
        <title>Comparative genomic study of the Penicillium genus elucidates a diverse pangenome and 15 lateral gene transfer events.</title>
        <authorList>
            <person name="Petersen C."/>
            <person name="Sorensen T."/>
            <person name="Nielsen M.R."/>
            <person name="Sondergaard T.E."/>
            <person name="Sorensen J.L."/>
            <person name="Fitzpatrick D.A."/>
            <person name="Frisvad J.C."/>
            <person name="Nielsen K.L."/>
        </authorList>
    </citation>
    <scope>NUCLEOTIDE SEQUENCE</scope>
    <source>
        <strain evidence="1">IBT 19713</strain>
    </source>
</reference>
<name>A0A9W9PGT8_9EURO</name>
<gene>
    <name evidence="1" type="ORF">N7468_001447</name>
</gene>
<organism evidence="1 2">
    <name type="scientific">Penicillium chermesinum</name>
    <dbReference type="NCBI Taxonomy" id="63820"/>
    <lineage>
        <taxon>Eukaryota</taxon>
        <taxon>Fungi</taxon>
        <taxon>Dikarya</taxon>
        <taxon>Ascomycota</taxon>
        <taxon>Pezizomycotina</taxon>
        <taxon>Eurotiomycetes</taxon>
        <taxon>Eurotiomycetidae</taxon>
        <taxon>Eurotiales</taxon>
        <taxon>Aspergillaceae</taxon>
        <taxon>Penicillium</taxon>
    </lineage>
</organism>
<accession>A0A9W9PGT8</accession>
<dbReference type="EMBL" id="JAPQKS010000002">
    <property type="protein sequence ID" value="KAJ5246464.1"/>
    <property type="molecule type" value="Genomic_DNA"/>
</dbReference>